<keyword evidence="2" id="KW-1185">Reference proteome</keyword>
<evidence type="ECO:0000313" key="2">
    <source>
        <dbReference type="Proteomes" id="UP001319921"/>
    </source>
</evidence>
<dbReference type="Proteomes" id="UP001319921">
    <property type="component" value="Chromosome"/>
</dbReference>
<accession>A0AAQ4CVZ0</accession>
<protein>
    <submittedName>
        <fullName evidence="1">Uncharacterized protein</fullName>
    </submittedName>
</protein>
<organism evidence="1 2">
    <name type="scientific">Saccharolobus caldissimus</name>
    <dbReference type="NCBI Taxonomy" id="1702097"/>
    <lineage>
        <taxon>Archaea</taxon>
        <taxon>Thermoproteota</taxon>
        <taxon>Thermoprotei</taxon>
        <taxon>Sulfolobales</taxon>
        <taxon>Sulfolobaceae</taxon>
        <taxon>Saccharolobus</taxon>
    </lineage>
</organism>
<dbReference type="KEGG" id="scas:SACC_29880"/>
<gene>
    <name evidence="1" type="ORF">SACC_29880</name>
</gene>
<evidence type="ECO:0000313" key="1">
    <source>
        <dbReference type="EMBL" id="BDB99971.1"/>
    </source>
</evidence>
<name>A0AAQ4CVZ0_9CREN</name>
<sequence length="30" mass="3574">MEWTLKGSYYFNAKLNELRGMINYGECDVQ</sequence>
<dbReference type="AlphaFoldDB" id="A0AAQ4CVZ0"/>
<reference evidence="1 2" key="1">
    <citation type="journal article" date="2022" name="Microbiol. Resour. Announc.">
        <title>Complete Genome Sequence of the Hyperthermophilic and Acidophilic Archaeon Saccharolobus caldissimus Strain HS-3T.</title>
        <authorList>
            <person name="Sakai H.D."/>
            <person name="Kurosawa N."/>
        </authorList>
    </citation>
    <scope>NUCLEOTIDE SEQUENCE [LARGE SCALE GENOMIC DNA]</scope>
    <source>
        <strain evidence="1 2">JCM32116</strain>
    </source>
</reference>
<proteinExistence type="predicted"/>
<dbReference type="EMBL" id="AP025226">
    <property type="protein sequence ID" value="BDB99971.1"/>
    <property type="molecule type" value="Genomic_DNA"/>
</dbReference>